<sequence>MPQAPAGVAPIKAGDSRWRSDIVQCHTIPGHTPNPGTQKTCVVVDPGQVLKFLRNLLVGSSRVDRI</sequence>
<evidence type="ECO:0000313" key="2">
    <source>
        <dbReference type="Proteomes" id="UP001187192"/>
    </source>
</evidence>
<dbReference type="AlphaFoldDB" id="A0AA87ZA12"/>
<proteinExistence type="predicted"/>
<accession>A0AA87ZA12</accession>
<organism evidence="1 2">
    <name type="scientific">Ficus carica</name>
    <name type="common">Common fig</name>
    <dbReference type="NCBI Taxonomy" id="3494"/>
    <lineage>
        <taxon>Eukaryota</taxon>
        <taxon>Viridiplantae</taxon>
        <taxon>Streptophyta</taxon>
        <taxon>Embryophyta</taxon>
        <taxon>Tracheophyta</taxon>
        <taxon>Spermatophyta</taxon>
        <taxon>Magnoliopsida</taxon>
        <taxon>eudicotyledons</taxon>
        <taxon>Gunneridae</taxon>
        <taxon>Pentapetalae</taxon>
        <taxon>rosids</taxon>
        <taxon>fabids</taxon>
        <taxon>Rosales</taxon>
        <taxon>Moraceae</taxon>
        <taxon>Ficeae</taxon>
        <taxon>Ficus</taxon>
    </lineage>
</organism>
<protein>
    <submittedName>
        <fullName evidence="1">Uncharacterized protein</fullName>
    </submittedName>
</protein>
<gene>
    <name evidence="1" type="ORF">TIFTF001_002236</name>
</gene>
<evidence type="ECO:0000313" key="1">
    <source>
        <dbReference type="EMBL" id="GMN28939.1"/>
    </source>
</evidence>
<dbReference type="Proteomes" id="UP001187192">
    <property type="component" value="Unassembled WGS sequence"/>
</dbReference>
<keyword evidence="2" id="KW-1185">Reference proteome</keyword>
<dbReference type="EMBL" id="BTGU01000002">
    <property type="protein sequence ID" value="GMN28939.1"/>
    <property type="molecule type" value="Genomic_DNA"/>
</dbReference>
<name>A0AA87ZA12_FICCA</name>
<comment type="caution">
    <text evidence="1">The sequence shown here is derived from an EMBL/GenBank/DDBJ whole genome shotgun (WGS) entry which is preliminary data.</text>
</comment>
<reference evidence="1" key="1">
    <citation type="submission" date="2023-07" db="EMBL/GenBank/DDBJ databases">
        <title>draft genome sequence of fig (Ficus carica).</title>
        <authorList>
            <person name="Takahashi T."/>
            <person name="Nishimura K."/>
        </authorList>
    </citation>
    <scope>NUCLEOTIDE SEQUENCE</scope>
</reference>